<accession>A0A8S1MW89</accession>
<feature type="compositionally biased region" description="Low complexity" evidence="1">
    <location>
        <begin position="85"/>
        <end position="94"/>
    </location>
</feature>
<proteinExistence type="predicted"/>
<evidence type="ECO:0000313" key="3">
    <source>
        <dbReference type="Proteomes" id="UP000688137"/>
    </source>
</evidence>
<evidence type="ECO:0000313" key="2">
    <source>
        <dbReference type="EMBL" id="CAD8081676.1"/>
    </source>
</evidence>
<feature type="region of interest" description="Disordered" evidence="1">
    <location>
        <begin position="74"/>
        <end position="94"/>
    </location>
</feature>
<keyword evidence="3" id="KW-1185">Reference proteome</keyword>
<gene>
    <name evidence="2" type="ORF">PPRIM_AZ9-3.1.T0660114</name>
</gene>
<organism evidence="2 3">
    <name type="scientific">Paramecium primaurelia</name>
    <dbReference type="NCBI Taxonomy" id="5886"/>
    <lineage>
        <taxon>Eukaryota</taxon>
        <taxon>Sar</taxon>
        <taxon>Alveolata</taxon>
        <taxon>Ciliophora</taxon>
        <taxon>Intramacronucleata</taxon>
        <taxon>Oligohymenophorea</taxon>
        <taxon>Peniculida</taxon>
        <taxon>Parameciidae</taxon>
        <taxon>Paramecium</taxon>
    </lineage>
</organism>
<dbReference type="Proteomes" id="UP000688137">
    <property type="component" value="Unassembled WGS sequence"/>
</dbReference>
<dbReference type="EMBL" id="CAJJDM010000068">
    <property type="protein sequence ID" value="CAD8081676.1"/>
    <property type="molecule type" value="Genomic_DNA"/>
</dbReference>
<name>A0A8S1MW89_PARPR</name>
<comment type="caution">
    <text evidence="2">The sequence shown here is derived from an EMBL/GenBank/DDBJ whole genome shotgun (WGS) entry which is preliminary data.</text>
</comment>
<protein>
    <submittedName>
        <fullName evidence="2">Uncharacterized protein</fullName>
    </submittedName>
</protein>
<evidence type="ECO:0000256" key="1">
    <source>
        <dbReference type="SAM" id="MobiDB-lite"/>
    </source>
</evidence>
<reference evidence="2" key="1">
    <citation type="submission" date="2021-01" db="EMBL/GenBank/DDBJ databases">
        <authorList>
            <consortium name="Genoscope - CEA"/>
            <person name="William W."/>
        </authorList>
    </citation>
    <scope>NUCLEOTIDE SEQUENCE</scope>
</reference>
<sequence>MLNDRKKRQDDERYAKEQKITLAKKQEKAQALNKLKKESLIISIVFQESDIQSKELEKGQNNIENAIKELIDMRDQRKKKRNSKKQGNQKNKINQQFNELYSKIQAETYELNSKYNKLKLFIQQNNDENISKHKEIRGTQNQNEATQKEYIQVIHGIQNMKDILKQRNKIVKRILLSNKDHDNVTEQQRNRKKERKKIDNQKIEKYFKFYKG</sequence>
<dbReference type="AlphaFoldDB" id="A0A8S1MW89"/>